<dbReference type="InterPro" id="IPR052899">
    <property type="entry name" value="Class-I_DAHP_synthase"/>
</dbReference>
<evidence type="ECO:0000256" key="1">
    <source>
        <dbReference type="ARBA" id="ARBA00012404"/>
    </source>
</evidence>
<dbReference type="Pfam" id="PF00793">
    <property type="entry name" value="DAHP_synth_1"/>
    <property type="match status" value="1"/>
</dbReference>
<protein>
    <recommendedName>
        <fullName evidence="1">chorismate mutase</fullName>
        <ecNumber evidence="1">5.4.99.5</ecNumber>
    </recommendedName>
</protein>
<proteinExistence type="predicted"/>
<dbReference type="RefSeq" id="WP_222579851.1">
    <property type="nucleotide sequence ID" value="NZ_JAHVHU010000008.1"/>
</dbReference>
<dbReference type="InterPro" id="IPR002701">
    <property type="entry name" value="CM_II_prokaryot"/>
</dbReference>
<dbReference type="SUPFAM" id="SSF51569">
    <property type="entry name" value="Aldolase"/>
    <property type="match status" value="1"/>
</dbReference>
<dbReference type="EMBL" id="JAHVHU010000008">
    <property type="protein sequence ID" value="MBY5958313.1"/>
    <property type="molecule type" value="Genomic_DNA"/>
</dbReference>
<keyword evidence="2" id="KW-0808">Transferase</keyword>
<keyword evidence="5" id="KW-1185">Reference proteome</keyword>
<dbReference type="GO" id="GO:0004106">
    <property type="term" value="F:chorismate mutase activity"/>
    <property type="evidence" value="ECO:0007669"/>
    <property type="project" value="UniProtKB-EC"/>
</dbReference>
<evidence type="ECO:0000259" key="3">
    <source>
        <dbReference type="PROSITE" id="PS51168"/>
    </source>
</evidence>
<dbReference type="PROSITE" id="PS51168">
    <property type="entry name" value="CHORISMATE_MUT_2"/>
    <property type="match status" value="1"/>
</dbReference>
<accession>A0A953HPB0</accession>
<sequence>MKFKPVFENVTRPIQVLGPCSAETEQQVMETARQLAENDVKVDLFRAGIWKPRTRPNSFEGIGAEGLEWLKKVRDEFGYKITTEVANKDHAFEAVKAKVDVVWIGARTTVNPFAVQEIADALKGTDIPVLVKNPINPDLKLWMGGIERLLNVGLDRVGVIHRGFSKFGKSVFRNSPQWQIPLALKQEFPGIQILCDASHIAGNRENLYSVSQAALNLNFDGVMLETHPTPDDAWSDAAQQVTPADLKKNVLDKLIVRKETGDDPVFQHNLEDLRSQIDLIDKELFQLFADRMNLAEKIGEYKKQNNITIYQQGRWSEILEGMMEKAGPMGLSSRFVDKVLKAIHEESISRQEQIMQSENENAVK</sequence>
<evidence type="ECO:0000313" key="5">
    <source>
        <dbReference type="Proteomes" id="UP000753961"/>
    </source>
</evidence>
<dbReference type="GO" id="GO:0046417">
    <property type="term" value="P:chorismate metabolic process"/>
    <property type="evidence" value="ECO:0007669"/>
    <property type="project" value="InterPro"/>
</dbReference>
<dbReference type="Pfam" id="PF01817">
    <property type="entry name" value="CM_2"/>
    <property type="match status" value="1"/>
</dbReference>
<dbReference type="InterPro" id="IPR006218">
    <property type="entry name" value="DAHP1/KDSA"/>
</dbReference>
<comment type="caution">
    <text evidence="4">The sequence shown here is derived from an EMBL/GenBank/DDBJ whole genome shotgun (WGS) entry which is preliminary data.</text>
</comment>
<evidence type="ECO:0000313" key="4">
    <source>
        <dbReference type="EMBL" id="MBY5958313.1"/>
    </source>
</evidence>
<dbReference type="Gene3D" id="1.20.59.10">
    <property type="entry name" value="Chorismate mutase"/>
    <property type="match status" value="1"/>
</dbReference>
<dbReference type="InterPro" id="IPR036263">
    <property type="entry name" value="Chorismate_II_sf"/>
</dbReference>
<dbReference type="PANTHER" id="PTHR43018:SF1">
    <property type="entry name" value="PROTEIN AROA(G)"/>
    <property type="match status" value="1"/>
</dbReference>
<feature type="domain" description="Chorismate mutase" evidence="3">
    <location>
        <begin position="264"/>
        <end position="355"/>
    </location>
</feature>
<reference evidence="4" key="1">
    <citation type="submission" date="2021-06" db="EMBL/GenBank/DDBJ databases">
        <title>44 bacteria genomes isolated from Dapeng, Shenzhen.</title>
        <authorList>
            <person name="Zheng W."/>
            <person name="Yu S."/>
            <person name="Huang Y."/>
        </authorList>
    </citation>
    <scope>NUCLEOTIDE SEQUENCE</scope>
    <source>
        <strain evidence="4">DP5N28-2</strain>
    </source>
</reference>
<dbReference type="Gene3D" id="3.20.20.70">
    <property type="entry name" value="Aldolase class I"/>
    <property type="match status" value="1"/>
</dbReference>
<dbReference type="PANTHER" id="PTHR43018">
    <property type="entry name" value="PHOSPHO-2-DEHYDRO-3-DEOXYHEPTONATE ALDOLASE"/>
    <property type="match status" value="1"/>
</dbReference>
<evidence type="ECO:0000256" key="2">
    <source>
        <dbReference type="ARBA" id="ARBA00022679"/>
    </source>
</evidence>
<dbReference type="SUPFAM" id="SSF48600">
    <property type="entry name" value="Chorismate mutase II"/>
    <property type="match status" value="1"/>
</dbReference>
<dbReference type="InterPro" id="IPR013785">
    <property type="entry name" value="Aldolase_TIM"/>
</dbReference>
<gene>
    <name evidence="4" type="ORF">KUV50_09240</name>
</gene>
<dbReference type="Proteomes" id="UP000753961">
    <property type="component" value="Unassembled WGS sequence"/>
</dbReference>
<dbReference type="EC" id="5.4.99.5" evidence="1"/>
<organism evidence="4 5">
    <name type="scientific">Membranihabitans marinus</name>
    <dbReference type="NCBI Taxonomy" id="1227546"/>
    <lineage>
        <taxon>Bacteria</taxon>
        <taxon>Pseudomonadati</taxon>
        <taxon>Bacteroidota</taxon>
        <taxon>Saprospiria</taxon>
        <taxon>Saprospirales</taxon>
        <taxon>Saprospiraceae</taxon>
        <taxon>Membranihabitans</taxon>
    </lineage>
</organism>
<name>A0A953HPB0_9BACT</name>
<dbReference type="InterPro" id="IPR036979">
    <property type="entry name" value="CM_dom_sf"/>
</dbReference>
<dbReference type="GO" id="GO:0016740">
    <property type="term" value="F:transferase activity"/>
    <property type="evidence" value="ECO:0007669"/>
    <property type="project" value="UniProtKB-KW"/>
</dbReference>
<dbReference type="AlphaFoldDB" id="A0A953HPB0"/>
<dbReference type="SMART" id="SM00830">
    <property type="entry name" value="CM_2"/>
    <property type="match status" value="1"/>
</dbReference>
<keyword evidence="4" id="KW-0413">Isomerase</keyword>